<keyword evidence="2" id="KW-1185">Reference proteome</keyword>
<protein>
    <submittedName>
        <fullName evidence="1">DUF3006 domain-containing protein</fullName>
    </submittedName>
</protein>
<proteinExistence type="predicted"/>
<evidence type="ECO:0000313" key="1">
    <source>
        <dbReference type="EMBL" id="MDN7243177.1"/>
    </source>
</evidence>
<comment type="caution">
    <text evidence="1">The sequence shown here is derived from an EMBL/GenBank/DDBJ whole genome shotgun (WGS) entry which is preliminary data.</text>
</comment>
<sequence length="86" mass="9940">MRGMLDRIEDGTHAVLLIEEQGREIVVPVSQLPEGSQVHTWFTITMEEDEIVSLQLDESLTEVKTEQAQSLMQRLRSRSGSRFKRR</sequence>
<accession>A0ABT8N5L3</accession>
<dbReference type="EMBL" id="JAUJWV010000003">
    <property type="protein sequence ID" value="MDN7243177.1"/>
    <property type="molecule type" value="Genomic_DNA"/>
</dbReference>
<dbReference type="Pfam" id="PF11213">
    <property type="entry name" value="DUF3006"/>
    <property type="match status" value="1"/>
</dbReference>
<reference evidence="1 2" key="1">
    <citation type="submission" date="2023-06" db="EMBL/GenBank/DDBJ databases">
        <title>Novel species in genus Planococcus.</title>
        <authorList>
            <person name="Ning S."/>
        </authorList>
    </citation>
    <scope>NUCLEOTIDE SEQUENCE [LARGE SCALE GENOMIC DNA]</scope>
    <source>
        <strain evidence="1 2">N028</strain>
    </source>
</reference>
<evidence type="ECO:0000313" key="2">
    <source>
        <dbReference type="Proteomes" id="UP001172055"/>
    </source>
</evidence>
<gene>
    <name evidence="1" type="ORF">QWY14_15340</name>
</gene>
<organism evidence="1 2">
    <name type="scientific">Planococcus shixiaomingii</name>
    <dbReference type="NCBI Taxonomy" id="3058393"/>
    <lineage>
        <taxon>Bacteria</taxon>
        <taxon>Bacillati</taxon>
        <taxon>Bacillota</taxon>
        <taxon>Bacilli</taxon>
        <taxon>Bacillales</taxon>
        <taxon>Caryophanaceae</taxon>
        <taxon>Planococcus</taxon>
    </lineage>
</organism>
<name>A0ABT8N5L3_9BACL</name>
<dbReference type="Proteomes" id="UP001172055">
    <property type="component" value="Unassembled WGS sequence"/>
</dbReference>
<dbReference type="RefSeq" id="WP_301724719.1">
    <property type="nucleotide sequence ID" value="NZ_JAUJWV010000003.1"/>
</dbReference>
<dbReference type="InterPro" id="IPR021377">
    <property type="entry name" value="DUF3006"/>
</dbReference>